<protein>
    <submittedName>
        <fullName evidence="1">DnaJ-domain-containing protein</fullName>
    </submittedName>
</protein>
<dbReference type="Proteomes" id="UP000245626">
    <property type="component" value="Unassembled WGS sequence"/>
</dbReference>
<proteinExistence type="predicted"/>
<sequence>MFQQLEIDRILKAFKLNPYDVLEVPIEADSKEIQKIYRKKSLLIHPDKVKDERAVEAFDLLKKASSHLLDEEKRKTLDETVMDARLMCLKELGLPHTTEADDPKLRDLFPTWEERVRKATKELMVDDELRRRK</sequence>
<evidence type="ECO:0000313" key="2">
    <source>
        <dbReference type="Proteomes" id="UP000245626"/>
    </source>
</evidence>
<keyword evidence="2" id="KW-1185">Reference proteome</keyword>
<organism evidence="1 2">
    <name type="scientific">Violaceomyces palustris</name>
    <dbReference type="NCBI Taxonomy" id="1673888"/>
    <lineage>
        <taxon>Eukaryota</taxon>
        <taxon>Fungi</taxon>
        <taxon>Dikarya</taxon>
        <taxon>Basidiomycota</taxon>
        <taxon>Ustilaginomycotina</taxon>
        <taxon>Ustilaginomycetes</taxon>
        <taxon>Violaceomycetales</taxon>
        <taxon>Violaceomycetaceae</taxon>
        <taxon>Violaceomyces</taxon>
    </lineage>
</organism>
<gene>
    <name evidence="1" type="ORF">IE53DRAFT_388104</name>
</gene>
<evidence type="ECO:0000313" key="1">
    <source>
        <dbReference type="EMBL" id="PWN49646.1"/>
    </source>
</evidence>
<accession>A0ACD0NV16</accession>
<name>A0ACD0NV16_9BASI</name>
<reference evidence="1 2" key="1">
    <citation type="journal article" date="2018" name="Mol. Biol. Evol.">
        <title>Broad Genomic Sampling Reveals a Smut Pathogenic Ancestry of the Fungal Clade Ustilaginomycotina.</title>
        <authorList>
            <person name="Kijpornyongpan T."/>
            <person name="Mondo S.J."/>
            <person name="Barry K."/>
            <person name="Sandor L."/>
            <person name="Lee J."/>
            <person name="Lipzen A."/>
            <person name="Pangilinan J."/>
            <person name="LaButti K."/>
            <person name="Hainaut M."/>
            <person name="Henrissat B."/>
            <person name="Grigoriev I.V."/>
            <person name="Spatafora J.W."/>
            <person name="Aime M.C."/>
        </authorList>
    </citation>
    <scope>NUCLEOTIDE SEQUENCE [LARGE SCALE GENOMIC DNA]</scope>
    <source>
        <strain evidence="1 2">SA 807</strain>
    </source>
</reference>
<dbReference type="EMBL" id="KZ820022">
    <property type="protein sequence ID" value="PWN49646.1"/>
    <property type="molecule type" value="Genomic_DNA"/>
</dbReference>